<keyword evidence="4" id="KW-0378">Hydrolase</keyword>
<feature type="compositionally biased region" description="Low complexity" evidence="2">
    <location>
        <begin position="13"/>
        <end position="30"/>
    </location>
</feature>
<dbReference type="Gene3D" id="3.90.79.10">
    <property type="entry name" value="Nucleoside Triphosphate Pyrophosphohydrolase"/>
    <property type="match status" value="1"/>
</dbReference>
<evidence type="ECO:0000256" key="2">
    <source>
        <dbReference type="SAM" id="MobiDB-lite"/>
    </source>
</evidence>
<feature type="domain" description="Nudix hydrolase" evidence="3">
    <location>
        <begin position="138"/>
        <end position="269"/>
    </location>
</feature>
<dbReference type="InterPro" id="IPR000086">
    <property type="entry name" value="NUDIX_hydrolase_dom"/>
</dbReference>
<name>A0ABX8R3Q6_9ACTN</name>
<dbReference type="PROSITE" id="PS51462">
    <property type="entry name" value="NUDIX"/>
    <property type="match status" value="1"/>
</dbReference>
<dbReference type="PANTHER" id="PTHR43736">
    <property type="entry name" value="ADP-RIBOSE PYROPHOSPHATASE"/>
    <property type="match status" value="1"/>
</dbReference>
<reference evidence="4" key="1">
    <citation type="submission" date="2020-07" db="EMBL/GenBank/DDBJ databases">
        <authorList>
            <person name="Tarantini F.S."/>
            <person name="Hong K.W."/>
            <person name="Chan K.G."/>
        </authorList>
    </citation>
    <scope>NUCLEOTIDE SEQUENCE</scope>
    <source>
        <strain evidence="4">32-07</strain>
    </source>
</reference>
<feature type="region of interest" description="Disordered" evidence="2">
    <location>
        <begin position="1"/>
        <end position="89"/>
    </location>
</feature>
<dbReference type="Proteomes" id="UP001049518">
    <property type="component" value="Chromosome"/>
</dbReference>
<protein>
    <submittedName>
        <fullName evidence="4">NUDIX hydrolase</fullName>
    </submittedName>
</protein>
<comment type="similarity">
    <text evidence="1">Belongs to the Nudix hydrolase family.</text>
</comment>
<feature type="compositionally biased region" description="Basic and acidic residues" evidence="2">
    <location>
        <begin position="31"/>
        <end position="62"/>
    </location>
</feature>
<sequence length="270" mass="28795">MPSRTTPRAVGPGSATASPATRRTGRTPRGPAREPDARVPRERLPLRAGLVHERDPQADRAGDAVLAPPGRPGAAPPPSGQLAVSAPRPDVTVPLYEDARRVLESWHAPDSGQERARLDFLRHLEEHPADGLWRECAAGHITASAVVLDSSRSRVLLTLHAKIKAWLQLGGHCEPGDVTLAGAALREATEESGIDGLRLLPGPVQLDRHAVRCHPEGTWHLDVQFAAIAPSGARHTASDESDDLGWFPVDALPEPTDDVVRGLVARALAS</sequence>
<dbReference type="PANTHER" id="PTHR43736:SF1">
    <property type="entry name" value="DIHYDRONEOPTERIN TRIPHOSPHATE DIPHOSPHATASE"/>
    <property type="match status" value="1"/>
</dbReference>
<dbReference type="Pfam" id="PF00293">
    <property type="entry name" value="NUDIX"/>
    <property type="match status" value="1"/>
</dbReference>
<evidence type="ECO:0000313" key="5">
    <source>
        <dbReference type="Proteomes" id="UP001049518"/>
    </source>
</evidence>
<accession>A0ABX8R3Q6</accession>
<evidence type="ECO:0000313" key="4">
    <source>
        <dbReference type="EMBL" id="QXJ24607.1"/>
    </source>
</evidence>
<gene>
    <name evidence="4" type="ORF">AGRA3207_005964</name>
</gene>
<dbReference type="SUPFAM" id="SSF55811">
    <property type="entry name" value="Nudix"/>
    <property type="match status" value="1"/>
</dbReference>
<evidence type="ECO:0000256" key="1">
    <source>
        <dbReference type="ARBA" id="ARBA00005582"/>
    </source>
</evidence>
<evidence type="ECO:0000259" key="3">
    <source>
        <dbReference type="PROSITE" id="PS51462"/>
    </source>
</evidence>
<dbReference type="CDD" id="cd03674">
    <property type="entry name" value="NUDIX_Hydrolase"/>
    <property type="match status" value="1"/>
</dbReference>
<dbReference type="EMBL" id="CP059572">
    <property type="protein sequence ID" value="QXJ24607.1"/>
    <property type="molecule type" value="Genomic_DNA"/>
</dbReference>
<feature type="compositionally biased region" description="Pro residues" evidence="2">
    <location>
        <begin position="69"/>
        <end position="79"/>
    </location>
</feature>
<proteinExistence type="inferred from homology"/>
<keyword evidence="5" id="KW-1185">Reference proteome</keyword>
<dbReference type="InterPro" id="IPR015797">
    <property type="entry name" value="NUDIX_hydrolase-like_dom_sf"/>
</dbReference>
<dbReference type="GO" id="GO:0016787">
    <property type="term" value="F:hydrolase activity"/>
    <property type="evidence" value="ECO:0007669"/>
    <property type="project" value="UniProtKB-KW"/>
</dbReference>
<organism evidence="4 5">
    <name type="scientific">Actinomadura graeca</name>
    <dbReference type="NCBI Taxonomy" id="2750812"/>
    <lineage>
        <taxon>Bacteria</taxon>
        <taxon>Bacillati</taxon>
        <taxon>Actinomycetota</taxon>
        <taxon>Actinomycetes</taxon>
        <taxon>Streptosporangiales</taxon>
        <taxon>Thermomonosporaceae</taxon>
        <taxon>Actinomadura</taxon>
    </lineage>
</organism>